<keyword evidence="12" id="KW-0449">Lipoprotein</keyword>
<evidence type="ECO:0000256" key="2">
    <source>
        <dbReference type="ARBA" id="ARBA00010065"/>
    </source>
</evidence>
<evidence type="ECO:0000256" key="7">
    <source>
        <dbReference type="ARBA" id="ARBA00022989"/>
    </source>
</evidence>
<evidence type="ECO:0000256" key="4">
    <source>
        <dbReference type="ARBA" id="ARBA00022519"/>
    </source>
</evidence>
<evidence type="ECO:0000256" key="1">
    <source>
        <dbReference type="ARBA" id="ARBA00004651"/>
    </source>
</evidence>
<organism evidence="12 13">
    <name type="scientific">Campylobacter avium LMG 24591</name>
    <dbReference type="NCBI Taxonomy" id="522484"/>
    <lineage>
        <taxon>Bacteria</taxon>
        <taxon>Pseudomonadati</taxon>
        <taxon>Campylobacterota</taxon>
        <taxon>Epsilonproteobacteria</taxon>
        <taxon>Campylobacterales</taxon>
        <taxon>Campylobacteraceae</taxon>
        <taxon>Campylobacter</taxon>
    </lineage>
</organism>
<comment type="function">
    <text evidence="10">Catalyzes the phospholipid dependent N-acylation of the N-terminal cysteine of apolipoprotein, the last step in lipoprotein maturation.</text>
</comment>
<evidence type="ECO:0000256" key="10">
    <source>
        <dbReference type="HAMAP-Rule" id="MF_01148"/>
    </source>
</evidence>
<dbReference type="InterPro" id="IPR003010">
    <property type="entry name" value="C-N_Hydrolase"/>
</dbReference>
<reference evidence="12 13" key="1">
    <citation type="submission" date="2017-07" db="EMBL/GenBank/DDBJ databases">
        <title>Analysis of two Campylobacter avium genomes and identification of a novel hippuricase gene.</title>
        <authorList>
            <person name="Miller W.G."/>
            <person name="Chapman M.H."/>
            <person name="Yee E."/>
            <person name="Revez J."/>
            <person name="Bono J.L."/>
            <person name="Rossi M."/>
        </authorList>
    </citation>
    <scope>NUCLEOTIDE SEQUENCE [LARGE SCALE GENOMIC DNA]</scope>
    <source>
        <strain evidence="12 13">LMG 24591</strain>
    </source>
</reference>
<dbReference type="PANTHER" id="PTHR38686">
    <property type="entry name" value="APOLIPOPROTEIN N-ACYLTRANSFERASE"/>
    <property type="match status" value="1"/>
</dbReference>
<dbReference type="InterPro" id="IPR059109">
    <property type="entry name" value="Lnt_membrane_dom"/>
</dbReference>
<name>A0A222MXM3_9BACT</name>
<comment type="similarity">
    <text evidence="2 10">Belongs to the CN hydrolase family. Apolipoprotein N-acyltransferase subfamily.</text>
</comment>
<evidence type="ECO:0000256" key="8">
    <source>
        <dbReference type="ARBA" id="ARBA00023136"/>
    </source>
</evidence>
<keyword evidence="5 10" id="KW-0808">Transferase</keyword>
<dbReference type="KEGG" id="cavi:CAV_0774"/>
<feature type="domain" description="CN hydrolase" evidence="11">
    <location>
        <begin position="214"/>
        <end position="457"/>
    </location>
</feature>
<keyword evidence="13" id="KW-1185">Reference proteome</keyword>
<dbReference type="UniPathway" id="UPA00666"/>
<dbReference type="SUPFAM" id="SSF56317">
    <property type="entry name" value="Carbon-nitrogen hydrolase"/>
    <property type="match status" value="1"/>
</dbReference>
<dbReference type="Proteomes" id="UP000201169">
    <property type="component" value="Chromosome"/>
</dbReference>
<feature type="transmembrane region" description="Helical" evidence="10">
    <location>
        <begin position="74"/>
        <end position="94"/>
    </location>
</feature>
<keyword evidence="8 10" id="KW-0472">Membrane</keyword>
<dbReference type="PROSITE" id="PS50263">
    <property type="entry name" value="CN_HYDROLASE"/>
    <property type="match status" value="1"/>
</dbReference>
<dbReference type="OrthoDB" id="9804277at2"/>
<keyword evidence="7 10" id="KW-1133">Transmembrane helix</keyword>
<dbReference type="Pfam" id="PF00795">
    <property type="entry name" value="CN_hydrolase"/>
    <property type="match status" value="1"/>
</dbReference>
<keyword evidence="4" id="KW-0997">Cell inner membrane</keyword>
<sequence length="482" mass="56139">MNLKVNLVPYFFPFVKKLNYNSSSFKIIKAFFIAFLILNSIFISFYPNLALQILSPFLSIWGFVLLLRSDGKGYFYTGFFLGILLFYWISFSSIYFNLAWIIPFEILGIGLFYAILFRLIYMLKFDFLRLSAVFALSFLHPLGFDWLNWGILTVYGSFDASYKGIICIFLIAYFYYEKYISRYYKIAIILFLFFLGTQYEDKQVHKLNLDYKLVNTNISQDQKLLAQKAGEYSDDIINEVFKAITQGKELIILPEAAFNFDLKTYFGGFYYEFLKELSKQITIIVGAQSEEDKKFYNSTYIFSNNEVFTMHKHYLVPFGEEMPFFKDFFRQYLLQGFSDFSRGEPLNQYELNGQIITNALCYEATKEELYKHSKIIIALSNNAWFEPSSEPILQGLLIKFYASKYGVTVYHATNGGGSAVIEPKKSLFKKYILDNIPTFYKEIKDNNKSLIDGNLSLDENESLDENLSLELNQSKTEANESL</sequence>
<dbReference type="NCBIfam" id="TIGR00546">
    <property type="entry name" value="lnt"/>
    <property type="match status" value="1"/>
</dbReference>
<dbReference type="PANTHER" id="PTHR38686:SF1">
    <property type="entry name" value="APOLIPOPROTEIN N-ACYLTRANSFERASE"/>
    <property type="match status" value="1"/>
</dbReference>
<feature type="transmembrane region" description="Helical" evidence="10">
    <location>
        <begin position="100"/>
        <end position="120"/>
    </location>
</feature>
<dbReference type="InterPro" id="IPR036526">
    <property type="entry name" value="C-N_Hydrolase_sf"/>
</dbReference>
<dbReference type="EMBL" id="CP022347">
    <property type="protein sequence ID" value="ASQ30440.1"/>
    <property type="molecule type" value="Genomic_DNA"/>
</dbReference>
<dbReference type="NCBIfam" id="NF008934">
    <property type="entry name" value="PRK12291.1"/>
    <property type="match status" value="1"/>
</dbReference>
<protein>
    <recommendedName>
        <fullName evidence="10">Apolipoprotein N-acyltransferase</fullName>
        <shortName evidence="10">ALP N-acyltransferase</shortName>
        <ecNumber evidence="10">2.3.1.269</ecNumber>
    </recommendedName>
</protein>
<feature type="transmembrane region" description="Helical" evidence="10">
    <location>
        <begin position="183"/>
        <end position="199"/>
    </location>
</feature>
<evidence type="ECO:0000313" key="12">
    <source>
        <dbReference type="EMBL" id="ASQ30440.1"/>
    </source>
</evidence>
<evidence type="ECO:0000313" key="13">
    <source>
        <dbReference type="Proteomes" id="UP000201169"/>
    </source>
</evidence>
<keyword evidence="3 10" id="KW-1003">Cell membrane</keyword>
<dbReference type="InterPro" id="IPR004563">
    <property type="entry name" value="Apolipo_AcylTrfase"/>
</dbReference>
<feature type="transmembrane region" description="Helical" evidence="10">
    <location>
        <begin position="160"/>
        <end position="176"/>
    </location>
</feature>
<feature type="transmembrane region" description="Helical" evidence="10">
    <location>
        <begin position="127"/>
        <end position="148"/>
    </location>
</feature>
<comment type="catalytic activity">
    <reaction evidence="10">
        <text>N-terminal S-1,2-diacyl-sn-glyceryl-L-cysteinyl-[lipoprotein] + a glycerophospholipid = N-acyl-S-1,2-diacyl-sn-glyceryl-L-cysteinyl-[lipoprotein] + a 2-acyl-sn-glycero-3-phospholipid + H(+)</text>
        <dbReference type="Rhea" id="RHEA:48228"/>
        <dbReference type="Rhea" id="RHEA-COMP:14681"/>
        <dbReference type="Rhea" id="RHEA-COMP:14684"/>
        <dbReference type="ChEBI" id="CHEBI:15378"/>
        <dbReference type="ChEBI" id="CHEBI:136912"/>
        <dbReference type="ChEBI" id="CHEBI:140656"/>
        <dbReference type="ChEBI" id="CHEBI:140657"/>
        <dbReference type="ChEBI" id="CHEBI:140660"/>
        <dbReference type="EC" id="2.3.1.269"/>
    </reaction>
</comment>
<comment type="subcellular location">
    <subcellularLocation>
        <location evidence="1 10">Cell membrane</location>
        <topology evidence="1 10">Multi-pass membrane protein</topology>
    </subcellularLocation>
</comment>
<comment type="pathway">
    <text evidence="10">Protein modification; lipoprotein biosynthesis (N-acyl transfer).</text>
</comment>
<dbReference type="Pfam" id="PF26365">
    <property type="entry name" value="ApoNAT_membrane"/>
    <property type="match status" value="1"/>
</dbReference>
<dbReference type="InterPro" id="IPR059110">
    <property type="entry name" value="Lnt_campylobact"/>
</dbReference>
<evidence type="ECO:0000256" key="3">
    <source>
        <dbReference type="ARBA" id="ARBA00022475"/>
    </source>
</evidence>
<dbReference type="EC" id="2.3.1.269" evidence="10"/>
<evidence type="ECO:0000256" key="5">
    <source>
        <dbReference type="ARBA" id="ARBA00022679"/>
    </source>
</evidence>
<dbReference type="GO" id="GO:0005886">
    <property type="term" value="C:plasma membrane"/>
    <property type="evidence" value="ECO:0007669"/>
    <property type="project" value="UniProtKB-SubCell"/>
</dbReference>
<keyword evidence="6 10" id="KW-0812">Transmembrane</keyword>
<dbReference type="HAMAP" id="MF_01148">
    <property type="entry name" value="Lnt"/>
    <property type="match status" value="1"/>
</dbReference>
<proteinExistence type="inferred from homology"/>
<feature type="transmembrane region" description="Helical" evidence="10">
    <location>
        <begin position="27"/>
        <end position="43"/>
    </location>
</feature>
<dbReference type="Gene3D" id="3.60.110.10">
    <property type="entry name" value="Carbon-nitrogen hydrolase"/>
    <property type="match status" value="1"/>
</dbReference>
<keyword evidence="9 10" id="KW-0012">Acyltransferase</keyword>
<dbReference type="GO" id="GO:0042158">
    <property type="term" value="P:lipoprotein biosynthetic process"/>
    <property type="evidence" value="ECO:0007669"/>
    <property type="project" value="UniProtKB-UniRule"/>
</dbReference>
<gene>
    <name evidence="10 12" type="primary">lnt</name>
    <name evidence="12" type="ORF">CAV_0774</name>
</gene>
<dbReference type="GO" id="GO:0016410">
    <property type="term" value="F:N-acyltransferase activity"/>
    <property type="evidence" value="ECO:0007669"/>
    <property type="project" value="UniProtKB-UniRule"/>
</dbReference>
<evidence type="ECO:0000259" key="11">
    <source>
        <dbReference type="PROSITE" id="PS50263"/>
    </source>
</evidence>
<accession>A0A222MXM3</accession>
<evidence type="ECO:0000256" key="6">
    <source>
        <dbReference type="ARBA" id="ARBA00022692"/>
    </source>
</evidence>
<feature type="transmembrane region" description="Helical" evidence="10">
    <location>
        <begin position="49"/>
        <end position="67"/>
    </location>
</feature>
<evidence type="ECO:0000256" key="9">
    <source>
        <dbReference type="ARBA" id="ARBA00023315"/>
    </source>
</evidence>
<dbReference type="AlphaFoldDB" id="A0A222MXM3"/>